<dbReference type="AlphaFoldDB" id="A0AAV2M0K2"/>
<evidence type="ECO:0000313" key="3">
    <source>
        <dbReference type="Proteomes" id="UP001497482"/>
    </source>
</evidence>
<reference evidence="2 3" key="1">
    <citation type="submission" date="2024-04" db="EMBL/GenBank/DDBJ databases">
        <authorList>
            <person name="Waldvogel A.-M."/>
            <person name="Schoenle A."/>
        </authorList>
    </citation>
    <scope>NUCLEOTIDE SEQUENCE [LARGE SCALE GENOMIC DNA]</scope>
</reference>
<sequence>MVLRGLRLRRSAAAYLSSDAAMAPENSLNVLLLLIQEQDCPELRAGIDQREGEERRRGKKERKEGEERRRGGDSSRPPSERSPREGQLTWTQDFRRHKQTANVFR</sequence>
<gene>
    <name evidence="2" type="ORF">KC01_LOCUS33939</name>
</gene>
<organism evidence="2 3">
    <name type="scientific">Knipowitschia caucasica</name>
    <name type="common">Caucasian dwarf goby</name>
    <name type="synonym">Pomatoschistus caucasicus</name>
    <dbReference type="NCBI Taxonomy" id="637954"/>
    <lineage>
        <taxon>Eukaryota</taxon>
        <taxon>Metazoa</taxon>
        <taxon>Chordata</taxon>
        <taxon>Craniata</taxon>
        <taxon>Vertebrata</taxon>
        <taxon>Euteleostomi</taxon>
        <taxon>Actinopterygii</taxon>
        <taxon>Neopterygii</taxon>
        <taxon>Teleostei</taxon>
        <taxon>Neoteleostei</taxon>
        <taxon>Acanthomorphata</taxon>
        <taxon>Gobiaria</taxon>
        <taxon>Gobiiformes</taxon>
        <taxon>Gobioidei</taxon>
        <taxon>Gobiidae</taxon>
        <taxon>Gobiinae</taxon>
        <taxon>Knipowitschia</taxon>
    </lineage>
</organism>
<dbReference type="EMBL" id="OZ035827">
    <property type="protein sequence ID" value="CAL1606824.1"/>
    <property type="molecule type" value="Genomic_DNA"/>
</dbReference>
<accession>A0AAV2M0K2</accession>
<keyword evidence="3" id="KW-1185">Reference proteome</keyword>
<evidence type="ECO:0000313" key="2">
    <source>
        <dbReference type="EMBL" id="CAL1606824.1"/>
    </source>
</evidence>
<proteinExistence type="predicted"/>
<feature type="region of interest" description="Disordered" evidence="1">
    <location>
        <begin position="43"/>
        <end position="105"/>
    </location>
</feature>
<name>A0AAV2M0K2_KNICA</name>
<dbReference type="Proteomes" id="UP001497482">
    <property type="component" value="Chromosome 5"/>
</dbReference>
<protein>
    <submittedName>
        <fullName evidence="2">Uncharacterized protein</fullName>
    </submittedName>
</protein>
<feature type="compositionally biased region" description="Basic and acidic residues" evidence="1">
    <location>
        <begin position="43"/>
        <end position="84"/>
    </location>
</feature>
<evidence type="ECO:0000256" key="1">
    <source>
        <dbReference type="SAM" id="MobiDB-lite"/>
    </source>
</evidence>